<sequence length="64" mass="7530">MYKPWISSRCMMSVTTLLSLDSLALHLRINYKEERQEGTMESVSDRDDTCLLYSSFFRVIVSQF</sequence>
<feature type="signal peptide" evidence="1">
    <location>
        <begin position="1"/>
        <end position="26"/>
    </location>
</feature>
<dbReference type="Proteomes" id="UP000822688">
    <property type="component" value="Chromosome 3"/>
</dbReference>
<dbReference type="AlphaFoldDB" id="A0A8T0ILF5"/>
<proteinExistence type="predicted"/>
<reference evidence="2" key="1">
    <citation type="submission" date="2020-06" db="EMBL/GenBank/DDBJ databases">
        <title>WGS assembly of Ceratodon purpureus strain R40.</title>
        <authorList>
            <person name="Carey S.B."/>
            <person name="Jenkins J."/>
            <person name="Shu S."/>
            <person name="Lovell J.T."/>
            <person name="Sreedasyam A."/>
            <person name="Maumus F."/>
            <person name="Tiley G.P."/>
            <person name="Fernandez-Pozo N."/>
            <person name="Barry K."/>
            <person name="Chen C."/>
            <person name="Wang M."/>
            <person name="Lipzen A."/>
            <person name="Daum C."/>
            <person name="Saski C.A."/>
            <person name="Payton A.C."/>
            <person name="Mcbreen J.C."/>
            <person name="Conrad R.E."/>
            <person name="Kollar L.M."/>
            <person name="Olsson S."/>
            <person name="Huttunen S."/>
            <person name="Landis J.B."/>
            <person name="Wickett N.J."/>
            <person name="Johnson M.G."/>
            <person name="Rensing S.A."/>
            <person name="Grimwood J."/>
            <person name="Schmutz J."/>
            <person name="Mcdaniel S.F."/>
        </authorList>
    </citation>
    <scope>NUCLEOTIDE SEQUENCE</scope>
    <source>
        <strain evidence="2">R40</strain>
    </source>
</reference>
<organism evidence="2 3">
    <name type="scientific">Ceratodon purpureus</name>
    <name type="common">Fire moss</name>
    <name type="synonym">Dicranum purpureum</name>
    <dbReference type="NCBI Taxonomy" id="3225"/>
    <lineage>
        <taxon>Eukaryota</taxon>
        <taxon>Viridiplantae</taxon>
        <taxon>Streptophyta</taxon>
        <taxon>Embryophyta</taxon>
        <taxon>Bryophyta</taxon>
        <taxon>Bryophytina</taxon>
        <taxon>Bryopsida</taxon>
        <taxon>Dicranidae</taxon>
        <taxon>Pseudoditrichales</taxon>
        <taxon>Ditrichaceae</taxon>
        <taxon>Ceratodon</taxon>
    </lineage>
</organism>
<dbReference type="EMBL" id="CM026423">
    <property type="protein sequence ID" value="KAG0583855.1"/>
    <property type="molecule type" value="Genomic_DNA"/>
</dbReference>
<keyword evidence="3" id="KW-1185">Reference proteome</keyword>
<feature type="chain" id="PRO_5035861110" evidence="1">
    <location>
        <begin position="27"/>
        <end position="64"/>
    </location>
</feature>
<keyword evidence="1" id="KW-0732">Signal</keyword>
<comment type="caution">
    <text evidence="2">The sequence shown here is derived from an EMBL/GenBank/DDBJ whole genome shotgun (WGS) entry which is preliminary data.</text>
</comment>
<evidence type="ECO:0000256" key="1">
    <source>
        <dbReference type="SAM" id="SignalP"/>
    </source>
</evidence>
<name>A0A8T0ILF5_CERPU</name>
<gene>
    <name evidence="2" type="ORF">KC19_3G166900</name>
</gene>
<protein>
    <submittedName>
        <fullName evidence="2">Uncharacterized protein</fullName>
    </submittedName>
</protein>
<evidence type="ECO:0000313" key="2">
    <source>
        <dbReference type="EMBL" id="KAG0583855.1"/>
    </source>
</evidence>
<evidence type="ECO:0000313" key="3">
    <source>
        <dbReference type="Proteomes" id="UP000822688"/>
    </source>
</evidence>
<accession>A0A8T0ILF5</accession>